<dbReference type="EMBL" id="KN823042">
    <property type="protein sequence ID" value="KIO25454.1"/>
    <property type="molecule type" value="Genomic_DNA"/>
</dbReference>
<dbReference type="Proteomes" id="UP000054248">
    <property type="component" value="Unassembled WGS sequence"/>
</dbReference>
<feature type="region of interest" description="Disordered" evidence="1">
    <location>
        <begin position="533"/>
        <end position="578"/>
    </location>
</feature>
<protein>
    <submittedName>
        <fullName evidence="2">Uncharacterized protein</fullName>
    </submittedName>
</protein>
<proteinExistence type="predicted"/>
<sequence length="578" mass="64327">MEGIHPSGIPLQGHDHHSCDHKLLHNVLKAMELFMKDKDRTPETPDDPERPNETFHGDNRIQKESIHDRDHRLEEFMRAVRSLGSSSQLILSALELQRRMVDILEVFRSNALSIFTTFAESDGQELPDIFQSNSPHRGLKSFQDRKQFPELLADISEELGDFLKSLSDMPEFSDKNSPTPFWRSRAGLFTERIRAMERYENSLMLEISQYMTETGKALAYFAKDGKKGTGGNRLERFPHTSPMAGVIAIKGAQDRSKEQLLNMSTVATFFSGVSGNNVSCVLPCIGYNARPWEHLAFAPTVVERISSIRISQLTRPFALDKYTSTDENSPLGQAVPALWVSSLILSIASAINAQLAMHWRAAMYRSPRSALPIYDIDNQRVSAVVPVWGDARHVTVSRNGKFALISYAAPVPPELWRIRVFSQGSVSLELCHMYLPPPATLEGAPSTTEFVGQARFGGDSDEYIVAATKKGEVYIWDTQSSQLCHVAKDVRNGYTNSQVMGIGWCPTNEERRVPMFGCGLLEDVEIVIWRGKGQDNSAESREAAIEIERDPPRSGSGDVDAPPDGGARAGPSRTQTMS</sequence>
<dbReference type="OrthoDB" id="3220841at2759"/>
<dbReference type="InterPro" id="IPR015943">
    <property type="entry name" value="WD40/YVTN_repeat-like_dom_sf"/>
</dbReference>
<feature type="compositionally biased region" description="Basic and acidic residues" evidence="1">
    <location>
        <begin position="538"/>
        <end position="552"/>
    </location>
</feature>
<name>A0A0C3QHY4_9AGAM</name>
<gene>
    <name evidence="2" type="ORF">M407DRAFT_8421</name>
</gene>
<reference evidence="2 3" key="1">
    <citation type="submission" date="2014-04" db="EMBL/GenBank/DDBJ databases">
        <authorList>
            <consortium name="DOE Joint Genome Institute"/>
            <person name="Kuo A."/>
            <person name="Girlanda M."/>
            <person name="Perotto S."/>
            <person name="Kohler A."/>
            <person name="Nagy L.G."/>
            <person name="Floudas D."/>
            <person name="Copeland A."/>
            <person name="Barry K.W."/>
            <person name="Cichocki N."/>
            <person name="Veneault-Fourrey C."/>
            <person name="LaButti K."/>
            <person name="Lindquist E.A."/>
            <person name="Lipzen A."/>
            <person name="Lundell T."/>
            <person name="Morin E."/>
            <person name="Murat C."/>
            <person name="Sun H."/>
            <person name="Tunlid A."/>
            <person name="Henrissat B."/>
            <person name="Grigoriev I.V."/>
            <person name="Hibbett D.S."/>
            <person name="Martin F."/>
            <person name="Nordberg H.P."/>
            <person name="Cantor M.N."/>
            <person name="Hua S.X."/>
        </authorList>
    </citation>
    <scope>NUCLEOTIDE SEQUENCE [LARGE SCALE GENOMIC DNA]</scope>
    <source>
        <strain evidence="2 3">MUT 4182</strain>
    </source>
</reference>
<dbReference type="AlphaFoldDB" id="A0A0C3QHY4"/>
<keyword evidence="3" id="KW-1185">Reference proteome</keyword>
<dbReference type="Gene3D" id="2.130.10.10">
    <property type="entry name" value="YVTN repeat-like/Quinoprotein amine dehydrogenase"/>
    <property type="match status" value="1"/>
</dbReference>
<reference evidence="3" key="2">
    <citation type="submission" date="2015-01" db="EMBL/GenBank/DDBJ databases">
        <title>Evolutionary Origins and Diversification of the Mycorrhizal Mutualists.</title>
        <authorList>
            <consortium name="DOE Joint Genome Institute"/>
            <consortium name="Mycorrhizal Genomics Consortium"/>
            <person name="Kohler A."/>
            <person name="Kuo A."/>
            <person name="Nagy L.G."/>
            <person name="Floudas D."/>
            <person name="Copeland A."/>
            <person name="Barry K.W."/>
            <person name="Cichocki N."/>
            <person name="Veneault-Fourrey C."/>
            <person name="LaButti K."/>
            <person name="Lindquist E.A."/>
            <person name="Lipzen A."/>
            <person name="Lundell T."/>
            <person name="Morin E."/>
            <person name="Murat C."/>
            <person name="Riley R."/>
            <person name="Ohm R."/>
            <person name="Sun H."/>
            <person name="Tunlid A."/>
            <person name="Henrissat B."/>
            <person name="Grigoriev I.V."/>
            <person name="Hibbett D.S."/>
            <person name="Martin F."/>
        </authorList>
    </citation>
    <scope>NUCLEOTIDE SEQUENCE [LARGE SCALE GENOMIC DNA]</scope>
    <source>
        <strain evidence="3">MUT 4182</strain>
    </source>
</reference>
<organism evidence="2 3">
    <name type="scientific">Tulasnella calospora MUT 4182</name>
    <dbReference type="NCBI Taxonomy" id="1051891"/>
    <lineage>
        <taxon>Eukaryota</taxon>
        <taxon>Fungi</taxon>
        <taxon>Dikarya</taxon>
        <taxon>Basidiomycota</taxon>
        <taxon>Agaricomycotina</taxon>
        <taxon>Agaricomycetes</taxon>
        <taxon>Cantharellales</taxon>
        <taxon>Tulasnellaceae</taxon>
        <taxon>Tulasnella</taxon>
    </lineage>
</organism>
<dbReference type="SUPFAM" id="SSF82171">
    <property type="entry name" value="DPP6 N-terminal domain-like"/>
    <property type="match status" value="1"/>
</dbReference>
<evidence type="ECO:0000256" key="1">
    <source>
        <dbReference type="SAM" id="MobiDB-lite"/>
    </source>
</evidence>
<dbReference type="STRING" id="1051891.A0A0C3QHY4"/>
<evidence type="ECO:0000313" key="2">
    <source>
        <dbReference type="EMBL" id="KIO25454.1"/>
    </source>
</evidence>
<accession>A0A0C3QHY4</accession>
<evidence type="ECO:0000313" key="3">
    <source>
        <dbReference type="Proteomes" id="UP000054248"/>
    </source>
</evidence>
<dbReference type="HOGENOM" id="CLU_471877_0_0_1"/>
<feature type="region of interest" description="Disordered" evidence="1">
    <location>
        <begin position="38"/>
        <end position="66"/>
    </location>
</feature>